<dbReference type="InterPro" id="IPR015865">
    <property type="entry name" value="Riboflavin_kinase_bac/euk"/>
</dbReference>
<gene>
    <name evidence="17" type="primary">ribF</name>
    <name evidence="17" type="ORF">Thiowin_00773</name>
</gene>
<dbReference type="PANTHER" id="PTHR22749:SF6">
    <property type="entry name" value="RIBOFLAVIN KINASE"/>
    <property type="match status" value="1"/>
</dbReference>
<dbReference type="RefSeq" id="WP_328986402.1">
    <property type="nucleotide sequence ID" value="NZ_CP121472.1"/>
</dbReference>
<evidence type="ECO:0000256" key="11">
    <source>
        <dbReference type="ARBA" id="ARBA00022840"/>
    </source>
</evidence>
<dbReference type="Gene3D" id="2.40.30.30">
    <property type="entry name" value="Riboflavin kinase-like"/>
    <property type="match status" value="1"/>
</dbReference>
<comment type="catalytic activity">
    <reaction evidence="13 15">
        <text>riboflavin + ATP = FMN + ADP + H(+)</text>
        <dbReference type="Rhea" id="RHEA:14357"/>
        <dbReference type="ChEBI" id="CHEBI:15378"/>
        <dbReference type="ChEBI" id="CHEBI:30616"/>
        <dbReference type="ChEBI" id="CHEBI:57986"/>
        <dbReference type="ChEBI" id="CHEBI:58210"/>
        <dbReference type="ChEBI" id="CHEBI:456216"/>
        <dbReference type="EC" id="2.7.1.26"/>
    </reaction>
</comment>
<dbReference type="SMART" id="SM00904">
    <property type="entry name" value="Flavokinase"/>
    <property type="match status" value="1"/>
</dbReference>
<dbReference type="InterPro" id="IPR015864">
    <property type="entry name" value="FAD_synthase"/>
</dbReference>
<name>A0ABZ0S6C3_9GAMM</name>
<keyword evidence="12" id="KW-0511">Multifunctional enzyme</keyword>
<dbReference type="InterPro" id="IPR002606">
    <property type="entry name" value="Riboflavin_kinase_bac"/>
</dbReference>
<keyword evidence="4 15" id="KW-0285">Flavoprotein</keyword>
<evidence type="ECO:0000256" key="10">
    <source>
        <dbReference type="ARBA" id="ARBA00022827"/>
    </source>
</evidence>
<dbReference type="EMBL" id="CP121472">
    <property type="protein sequence ID" value="WPL15854.1"/>
    <property type="molecule type" value="Genomic_DNA"/>
</dbReference>
<comment type="pathway">
    <text evidence="2 15">Cofactor biosynthesis; FAD biosynthesis; FAD from FMN: step 1/1.</text>
</comment>
<dbReference type="CDD" id="cd02064">
    <property type="entry name" value="FAD_synthetase_N"/>
    <property type="match status" value="1"/>
</dbReference>
<dbReference type="EC" id="2.7.7.2" evidence="15"/>
<comment type="function">
    <text evidence="1">Catalyzes the phosphorylation of riboflavin to FMN followed by the adenylation of FMN to FAD.</text>
</comment>
<dbReference type="PANTHER" id="PTHR22749">
    <property type="entry name" value="RIBOFLAVIN KINASE/FMN ADENYLYLTRANSFERASE"/>
    <property type="match status" value="1"/>
</dbReference>
<proteinExistence type="inferred from homology"/>
<evidence type="ECO:0000256" key="9">
    <source>
        <dbReference type="ARBA" id="ARBA00022777"/>
    </source>
</evidence>
<dbReference type="InterPro" id="IPR014729">
    <property type="entry name" value="Rossmann-like_a/b/a_fold"/>
</dbReference>
<dbReference type="Proteomes" id="UP001432180">
    <property type="component" value="Chromosome"/>
</dbReference>
<dbReference type="SUPFAM" id="SSF52374">
    <property type="entry name" value="Nucleotidylyl transferase"/>
    <property type="match status" value="1"/>
</dbReference>
<dbReference type="Pfam" id="PF06574">
    <property type="entry name" value="FAD_syn"/>
    <property type="match status" value="1"/>
</dbReference>
<comment type="catalytic activity">
    <reaction evidence="14 15">
        <text>FMN + ATP + H(+) = FAD + diphosphate</text>
        <dbReference type="Rhea" id="RHEA:17237"/>
        <dbReference type="ChEBI" id="CHEBI:15378"/>
        <dbReference type="ChEBI" id="CHEBI:30616"/>
        <dbReference type="ChEBI" id="CHEBI:33019"/>
        <dbReference type="ChEBI" id="CHEBI:57692"/>
        <dbReference type="ChEBI" id="CHEBI:58210"/>
        <dbReference type="EC" id="2.7.7.2"/>
    </reaction>
</comment>
<dbReference type="SUPFAM" id="SSF82114">
    <property type="entry name" value="Riboflavin kinase-like"/>
    <property type="match status" value="1"/>
</dbReference>
<evidence type="ECO:0000313" key="18">
    <source>
        <dbReference type="Proteomes" id="UP001432180"/>
    </source>
</evidence>
<comment type="pathway">
    <text evidence="3 15">Cofactor biosynthesis; FMN biosynthesis; FMN from riboflavin (ATP route): step 1/1.</text>
</comment>
<evidence type="ECO:0000256" key="14">
    <source>
        <dbReference type="ARBA" id="ARBA00049494"/>
    </source>
</evidence>
<protein>
    <recommendedName>
        <fullName evidence="15">Riboflavin biosynthesis protein</fullName>
    </recommendedName>
    <domain>
        <recommendedName>
            <fullName evidence="15">Riboflavin kinase</fullName>
            <ecNumber evidence="15">2.7.1.26</ecNumber>
        </recommendedName>
        <alternativeName>
            <fullName evidence="15">Flavokinase</fullName>
        </alternativeName>
    </domain>
    <domain>
        <recommendedName>
            <fullName evidence="15">FMN adenylyltransferase</fullName>
            <ecNumber evidence="15">2.7.7.2</ecNumber>
        </recommendedName>
        <alternativeName>
            <fullName evidence="15">FAD pyrophosphorylase</fullName>
        </alternativeName>
        <alternativeName>
            <fullName evidence="15">FAD synthase</fullName>
        </alternativeName>
    </domain>
</protein>
<organism evidence="17 18">
    <name type="scientific">Thiorhodovibrio winogradskyi</name>
    <dbReference type="NCBI Taxonomy" id="77007"/>
    <lineage>
        <taxon>Bacteria</taxon>
        <taxon>Pseudomonadati</taxon>
        <taxon>Pseudomonadota</taxon>
        <taxon>Gammaproteobacteria</taxon>
        <taxon>Chromatiales</taxon>
        <taxon>Chromatiaceae</taxon>
        <taxon>Thiorhodovibrio</taxon>
    </lineage>
</organism>
<keyword evidence="10 15" id="KW-0274">FAD</keyword>
<dbReference type="NCBIfam" id="NF004163">
    <property type="entry name" value="PRK05627.1-6"/>
    <property type="match status" value="1"/>
</dbReference>
<dbReference type="Gene3D" id="3.40.50.620">
    <property type="entry name" value="HUPs"/>
    <property type="match status" value="1"/>
</dbReference>
<comment type="similarity">
    <text evidence="15">Belongs to the ribF family.</text>
</comment>
<keyword evidence="18" id="KW-1185">Reference proteome</keyword>
<evidence type="ECO:0000256" key="1">
    <source>
        <dbReference type="ARBA" id="ARBA00002121"/>
    </source>
</evidence>
<evidence type="ECO:0000256" key="5">
    <source>
        <dbReference type="ARBA" id="ARBA00022643"/>
    </source>
</evidence>
<dbReference type="PIRSF" id="PIRSF004491">
    <property type="entry name" value="FAD_Synth"/>
    <property type="match status" value="1"/>
</dbReference>
<dbReference type="InterPro" id="IPR023468">
    <property type="entry name" value="Riboflavin_kinase"/>
</dbReference>
<dbReference type="NCBIfam" id="NF004160">
    <property type="entry name" value="PRK05627.1-3"/>
    <property type="match status" value="1"/>
</dbReference>
<keyword evidence="8 15" id="KW-0547">Nucleotide-binding</keyword>
<keyword evidence="6 15" id="KW-0808">Transferase</keyword>
<keyword evidence="5 15" id="KW-0288">FMN</keyword>
<evidence type="ECO:0000259" key="16">
    <source>
        <dbReference type="SMART" id="SM00904"/>
    </source>
</evidence>
<evidence type="ECO:0000256" key="8">
    <source>
        <dbReference type="ARBA" id="ARBA00022741"/>
    </source>
</evidence>
<evidence type="ECO:0000256" key="7">
    <source>
        <dbReference type="ARBA" id="ARBA00022695"/>
    </source>
</evidence>
<evidence type="ECO:0000313" key="17">
    <source>
        <dbReference type="EMBL" id="WPL15854.1"/>
    </source>
</evidence>
<sequence length="324" mass="36129">MRLIRGLHNLRASNRGCVATIGNFDGVHLGHRAVFRRLLELARGHQVPATVITFEPQPMEFFAPARAPARLTRLREKARVMAADGIEQLVVLRFDRTLADLAPEAFVSRLLVDGLGMRYLLVGDDFRFGRQRAGDYHMLSDYGQAHGFEVANLATVRDGEERISSTRVRAALADGDLALARRLLGRPYCLHGRVAHGDRRGRELGFPTANIHLHRHATPLSGVYAVLVHGLKHDLAHDLNHDLTRVRDRDALPGVANVGVRPTVNGTKARLEVHLFDFARDIYGAHLRVEFRAWLRPEQKFSSLAALREQIARDSAAARAVFAP</sequence>
<dbReference type="NCBIfam" id="NF004159">
    <property type="entry name" value="PRK05627.1-2"/>
    <property type="match status" value="1"/>
</dbReference>
<dbReference type="Pfam" id="PF01687">
    <property type="entry name" value="Flavokinase"/>
    <property type="match status" value="1"/>
</dbReference>
<evidence type="ECO:0000256" key="6">
    <source>
        <dbReference type="ARBA" id="ARBA00022679"/>
    </source>
</evidence>
<evidence type="ECO:0000256" key="3">
    <source>
        <dbReference type="ARBA" id="ARBA00005201"/>
    </source>
</evidence>
<evidence type="ECO:0000256" key="4">
    <source>
        <dbReference type="ARBA" id="ARBA00022630"/>
    </source>
</evidence>
<keyword evidence="7 15" id="KW-0548">Nucleotidyltransferase</keyword>
<dbReference type="InterPro" id="IPR023465">
    <property type="entry name" value="Riboflavin_kinase_dom_sf"/>
</dbReference>
<keyword evidence="9 15" id="KW-0418">Kinase</keyword>
<evidence type="ECO:0000256" key="12">
    <source>
        <dbReference type="ARBA" id="ARBA00023268"/>
    </source>
</evidence>
<reference evidence="17 18" key="1">
    <citation type="journal article" date="2023" name="Microorganisms">
        <title>Thiorhodovibrio frisius and Trv. litoralis spp. nov., Two Novel Members from a Clade of Fastidious Purple Sulfur Bacteria That Exhibit Unique Red-Shifted Light-Harvesting Capabilities.</title>
        <authorList>
            <person name="Methner A."/>
            <person name="Kuzyk S.B."/>
            <person name="Petersen J."/>
            <person name="Bauer S."/>
            <person name="Brinkmann H."/>
            <person name="Sichau K."/>
            <person name="Wanner G."/>
            <person name="Wolf J."/>
            <person name="Neumann-Schaal M."/>
            <person name="Henke P."/>
            <person name="Tank M."/>
            <person name="Sproer C."/>
            <person name="Bunk B."/>
            <person name="Overmann J."/>
        </authorList>
    </citation>
    <scope>NUCLEOTIDE SEQUENCE [LARGE SCALE GENOMIC DNA]</scope>
    <source>
        <strain evidence="17 18">DSM 6702</strain>
    </source>
</reference>
<dbReference type="EC" id="2.7.1.26" evidence="15"/>
<feature type="domain" description="Riboflavin kinase" evidence="16">
    <location>
        <begin position="183"/>
        <end position="323"/>
    </location>
</feature>
<evidence type="ECO:0000256" key="2">
    <source>
        <dbReference type="ARBA" id="ARBA00004726"/>
    </source>
</evidence>
<keyword evidence="11 15" id="KW-0067">ATP-binding</keyword>
<accession>A0ABZ0S6C3</accession>
<evidence type="ECO:0000256" key="13">
    <source>
        <dbReference type="ARBA" id="ARBA00047880"/>
    </source>
</evidence>
<evidence type="ECO:0000256" key="15">
    <source>
        <dbReference type="PIRNR" id="PIRNR004491"/>
    </source>
</evidence>
<dbReference type="NCBIfam" id="TIGR00083">
    <property type="entry name" value="ribF"/>
    <property type="match status" value="1"/>
</dbReference>